<name>A0A834J0I8_RHYFE</name>
<proteinExistence type="predicted"/>
<dbReference type="PROSITE" id="PS00233">
    <property type="entry name" value="CHIT_BIND_RR_1"/>
    <property type="match status" value="1"/>
</dbReference>
<comment type="caution">
    <text evidence="4">The sequence shown here is derived from an EMBL/GenBank/DDBJ whole genome shotgun (WGS) entry which is preliminary data.</text>
</comment>
<evidence type="ECO:0000256" key="1">
    <source>
        <dbReference type="ARBA" id="ARBA00022460"/>
    </source>
</evidence>
<dbReference type="AlphaFoldDB" id="A0A834J0I8"/>
<dbReference type="EMBL" id="JAACXV010000001">
    <property type="protein sequence ID" value="KAF7287950.1"/>
    <property type="molecule type" value="Genomic_DNA"/>
</dbReference>
<dbReference type="PANTHER" id="PTHR12236:SF86">
    <property type="entry name" value="CCP84AC-RELATED"/>
    <property type="match status" value="1"/>
</dbReference>
<reference evidence="4" key="1">
    <citation type="submission" date="2020-08" db="EMBL/GenBank/DDBJ databases">
        <title>Genome sequencing and assembly of the red palm weevil Rhynchophorus ferrugineus.</title>
        <authorList>
            <person name="Dias G.B."/>
            <person name="Bergman C.M."/>
            <person name="Manee M."/>
        </authorList>
    </citation>
    <scope>NUCLEOTIDE SEQUENCE</scope>
    <source>
        <strain evidence="4">AA-2017</strain>
        <tissue evidence="4">Whole larva</tissue>
    </source>
</reference>
<dbReference type="Pfam" id="PF00379">
    <property type="entry name" value="Chitin_bind_4"/>
    <property type="match status" value="1"/>
</dbReference>
<dbReference type="InterPro" id="IPR031311">
    <property type="entry name" value="CHIT_BIND_RR_consensus"/>
</dbReference>
<evidence type="ECO:0000313" key="4">
    <source>
        <dbReference type="EMBL" id="KAF7287950.1"/>
    </source>
</evidence>
<dbReference type="OrthoDB" id="10071059at2759"/>
<dbReference type="PRINTS" id="PR00947">
    <property type="entry name" value="CUTICLE"/>
</dbReference>
<sequence>MAVKLFVIIGLMVCVWAEDILPQPIHLAAPELAHVRHTSSAPILPEGITTYHSVPAPSTIAYHSAPQPATIAYQSAPAIAYQPAPVIKAIQPVAPALIKAQPAIVKQEEYDPNPQYSFGYDVHDSLTGDIKSQTETRNGDYVEGSYSLNEPDGTRRIVEYAADPVHGFNAVVHKEPLANHAIIDAAPAKIAAPLAYASPIAKISAPLAYTKLSSPAILAH</sequence>
<keyword evidence="1 2" id="KW-0193">Cuticle</keyword>
<dbReference type="InterPro" id="IPR000618">
    <property type="entry name" value="Insect_cuticle"/>
</dbReference>
<dbReference type="InterPro" id="IPR051217">
    <property type="entry name" value="Insect_Cuticle_Struc_Prot"/>
</dbReference>
<dbReference type="PANTHER" id="PTHR12236">
    <property type="entry name" value="STRUCTURAL CONTITUENT OF CUTICLE"/>
    <property type="match status" value="1"/>
</dbReference>
<dbReference type="GO" id="GO:0031012">
    <property type="term" value="C:extracellular matrix"/>
    <property type="evidence" value="ECO:0007669"/>
    <property type="project" value="TreeGrafter"/>
</dbReference>
<gene>
    <name evidence="4" type="ORF">GWI33_000015</name>
</gene>
<dbReference type="GO" id="GO:0005615">
    <property type="term" value="C:extracellular space"/>
    <property type="evidence" value="ECO:0007669"/>
    <property type="project" value="TreeGrafter"/>
</dbReference>
<feature type="chain" id="PRO_5032376977" description="Cuticle protein" evidence="3">
    <location>
        <begin position="18"/>
        <end position="220"/>
    </location>
</feature>
<accession>A0A834J0I8</accession>
<evidence type="ECO:0000256" key="2">
    <source>
        <dbReference type="PROSITE-ProRule" id="PRU00497"/>
    </source>
</evidence>
<keyword evidence="3" id="KW-0732">Signal</keyword>
<evidence type="ECO:0000313" key="5">
    <source>
        <dbReference type="Proteomes" id="UP000625711"/>
    </source>
</evidence>
<evidence type="ECO:0000256" key="3">
    <source>
        <dbReference type="SAM" id="SignalP"/>
    </source>
</evidence>
<evidence type="ECO:0008006" key="6">
    <source>
        <dbReference type="Google" id="ProtNLM"/>
    </source>
</evidence>
<feature type="signal peptide" evidence="3">
    <location>
        <begin position="1"/>
        <end position="17"/>
    </location>
</feature>
<protein>
    <recommendedName>
        <fullName evidence="6">Cuticle protein</fullName>
    </recommendedName>
</protein>
<organism evidence="4 5">
    <name type="scientific">Rhynchophorus ferrugineus</name>
    <name type="common">Red palm weevil</name>
    <name type="synonym">Curculio ferrugineus</name>
    <dbReference type="NCBI Taxonomy" id="354439"/>
    <lineage>
        <taxon>Eukaryota</taxon>
        <taxon>Metazoa</taxon>
        <taxon>Ecdysozoa</taxon>
        <taxon>Arthropoda</taxon>
        <taxon>Hexapoda</taxon>
        <taxon>Insecta</taxon>
        <taxon>Pterygota</taxon>
        <taxon>Neoptera</taxon>
        <taxon>Endopterygota</taxon>
        <taxon>Coleoptera</taxon>
        <taxon>Polyphaga</taxon>
        <taxon>Cucujiformia</taxon>
        <taxon>Curculionidae</taxon>
        <taxon>Dryophthorinae</taxon>
        <taxon>Rhynchophorus</taxon>
    </lineage>
</organism>
<dbReference type="Proteomes" id="UP000625711">
    <property type="component" value="Unassembled WGS sequence"/>
</dbReference>
<dbReference type="PROSITE" id="PS51155">
    <property type="entry name" value="CHIT_BIND_RR_2"/>
    <property type="match status" value="1"/>
</dbReference>
<dbReference type="GO" id="GO:0042302">
    <property type="term" value="F:structural constituent of cuticle"/>
    <property type="evidence" value="ECO:0007669"/>
    <property type="project" value="UniProtKB-UniRule"/>
</dbReference>
<keyword evidence="5" id="KW-1185">Reference proteome</keyword>